<keyword evidence="1" id="KW-0812">Transmembrane</keyword>
<feature type="transmembrane region" description="Helical" evidence="1">
    <location>
        <begin position="106"/>
        <end position="133"/>
    </location>
</feature>
<accession>A0A7K0C280</accession>
<comment type="caution">
    <text evidence="3">The sequence shown here is derived from an EMBL/GenBank/DDBJ whole genome shotgun (WGS) entry which is preliminary data.</text>
</comment>
<sequence>MTALLRPAWTTLVFLVPLAVVQAVAAEPLLAPPLAASAALVATTPDAPPARPSAVLLGHLVSVAAGLAAAFAAGPGPLAATVAAGVSVAAMVAAKRFHAPAVASAALAGIGGALMPAAALLAGAAAIVGLAALPRLLPQSG</sequence>
<keyword evidence="1" id="KW-1133">Transmembrane helix</keyword>
<dbReference type="InterPro" id="IPR058581">
    <property type="entry name" value="TM_HPP"/>
</dbReference>
<proteinExistence type="predicted"/>
<feature type="transmembrane region" description="Helical" evidence="1">
    <location>
        <begin position="78"/>
        <end position="94"/>
    </location>
</feature>
<reference evidence="3 4" key="1">
    <citation type="submission" date="2019-10" db="EMBL/GenBank/DDBJ databases">
        <title>Actinomadura rubteroloni sp. nov. and Actinomadura macrotermitis sp. nov., isolated from the gut of fungus growing-termite Macrotermes natalensis.</title>
        <authorList>
            <person name="Benndorf R."/>
            <person name="Martin K."/>
            <person name="Kuefner M."/>
            <person name="De Beer W."/>
            <person name="Kaster A.-K."/>
            <person name="Vollmers J."/>
            <person name="Poulsen M."/>
            <person name="Beemelmanns C."/>
        </authorList>
    </citation>
    <scope>NUCLEOTIDE SEQUENCE [LARGE SCALE GENOMIC DNA]</scope>
    <source>
        <strain evidence="3 4">RB68</strain>
    </source>
</reference>
<protein>
    <recommendedName>
        <fullName evidence="2">HPP transmembrane region domain-containing protein</fullName>
    </recommendedName>
</protein>
<gene>
    <name evidence="3" type="ORF">ACRB68_55870</name>
</gene>
<evidence type="ECO:0000259" key="2">
    <source>
        <dbReference type="Pfam" id="PF04982"/>
    </source>
</evidence>
<keyword evidence="1" id="KW-0472">Membrane</keyword>
<dbReference type="EMBL" id="WEGH01000003">
    <property type="protein sequence ID" value="MQY07486.1"/>
    <property type="molecule type" value="Genomic_DNA"/>
</dbReference>
<dbReference type="RefSeq" id="WP_194293466.1">
    <property type="nucleotide sequence ID" value="NZ_WEGH01000003.1"/>
</dbReference>
<dbReference type="Pfam" id="PF04982">
    <property type="entry name" value="TM_HPP"/>
    <property type="match status" value="1"/>
</dbReference>
<feature type="domain" description="HPP transmembrane region" evidence="2">
    <location>
        <begin position="10"/>
        <end position="132"/>
    </location>
</feature>
<evidence type="ECO:0000256" key="1">
    <source>
        <dbReference type="SAM" id="Phobius"/>
    </source>
</evidence>
<evidence type="ECO:0000313" key="4">
    <source>
        <dbReference type="Proteomes" id="UP000487268"/>
    </source>
</evidence>
<dbReference type="Proteomes" id="UP000487268">
    <property type="component" value="Unassembled WGS sequence"/>
</dbReference>
<keyword evidence="4" id="KW-1185">Reference proteome</keyword>
<organism evidence="3 4">
    <name type="scientific">Actinomadura macrotermitis</name>
    <dbReference type="NCBI Taxonomy" id="2585200"/>
    <lineage>
        <taxon>Bacteria</taxon>
        <taxon>Bacillati</taxon>
        <taxon>Actinomycetota</taxon>
        <taxon>Actinomycetes</taxon>
        <taxon>Streptosporangiales</taxon>
        <taxon>Thermomonosporaceae</taxon>
        <taxon>Actinomadura</taxon>
    </lineage>
</organism>
<dbReference type="AlphaFoldDB" id="A0A7K0C280"/>
<name>A0A7K0C280_9ACTN</name>
<evidence type="ECO:0000313" key="3">
    <source>
        <dbReference type="EMBL" id="MQY07486.1"/>
    </source>
</evidence>